<dbReference type="AlphaFoldDB" id="A0A8X6N6W2"/>
<dbReference type="OrthoDB" id="6418112at2759"/>
<organism evidence="1 2">
    <name type="scientific">Nephila pilipes</name>
    <name type="common">Giant wood spider</name>
    <name type="synonym">Nephila maculata</name>
    <dbReference type="NCBI Taxonomy" id="299642"/>
    <lineage>
        <taxon>Eukaryota</taxon>
        <taxon>Metazoa</taxon>
        <taxon>Ecdysozoa</taxon>
        <taxon>Arthropoda</taxon>
        <taxon>Chelicerata</taxon>
        <taxon>Arachnida</taxon>
        <taxon>Araneae</taxon>
        <taxon>Araneomorphae</taxon>
        <taxon>Entelegynae</taxon>
        <taxon>Araneoidea</taxon>
        <taxon>Nephilidae</taxon>
        <taxon>Nephila</taxon>
    </lineage>
</organism>
<protein>
    <submittedName>
        <fullName evidence="1">Uncharacterized protein</fullName>
    </submittedName>
</protein>
<keyword evidence="2" id="KW-1185">Reference proteome</keyword>
<dbReference type="EMBL" id="BMAW01005901">
    <property type="protein sequence ID" value="GFS96485.1"/>
    <property type="molecule type" value="Genomic_DNA"/>
</dbReference>
<reference evidence="1" key="1">
    <citation type="submission" date="2020-08" db="EMBL/GenBank/DDBJ databases">
        <title>Multicomponent nature underlies the extraordinary mechanical properties of spider dragline silk.</title>
        <authorList>
            <person name="Kono N."/>
            <person name="Nakamura H."/>
            <person name="Mori M."/>
            <person name="Yoshida Y."/>
            <person name="Ohtoshi R."/>
            <person name="Malay A.D."/>
            <person name="Moran D.A.P."/>
            <person name="Tomita M."/>
            <person name="Numata K."/>
            <person name="Arakawa K."/>
        </authorList>
    </citation>
    <scope>NUCLEOTIDE SEQUENCE</scope>
</reference>
<sequence>MLHISVSANELWVGITSRFLLYEIKATTPMEELSKELKQTNYLVLWEIRFVKSRNRHDLFRVLITILRTSLSENVKLYFINNRVYAYLLRTLASVTPVSDFSIPSVSTSIQQ</sequence>
<accession>A0A8X6N6W2</accession>
<dbReference type="Proteomes" id="UP000887013">
    <property type="component" value="Unassembled WGS sequence"/>
</dbReference>
<comment type="caution">
    <text evidence="1">The sequence shown here is derived from an EMBL/GenBank/DDBJ whole genome shotgun (WGS) entry which is preliminary data.</text>
</comment>
<name>A0A8X6N6W2_NEPPI</name>
<evidence type="ECO:0000313" key="1">
    <source>
        <dbReference type="EMBL" id="GFS96485.1"/>
    </source>
</evidence>
<proteinExistence type="predicted"/>
<evidence type="ECO:0000313" key="2">
    <source>
        <dbReference type="Proteomes" id="UP000887013"/>
    </source>
</evidence>
<gene>
    <name evidence="1" type="ORF">NPIL_397851</name>
</gene>